<dbReference type="InterPro" id="IPR055066">
    <property type="entry name" value="AASDHPPT_N"/>
</dbReference>
<keyword evidence="2 5" id="KW-0808">Transferase</keyword>
<evidence type="ECO:0000256" key="1">
    <source>
        <dbReference type="ARBA" id="ARBA00010990"/>
    </source>
</evidence>
<dbReference type="GO" id="GO:0019878">
    <property type="term" value="P:lysine biosynthetic process via aminoadipic acid"/>
    <property type="evidence" value="ECO:0007669"/>
    <property type="project" value="TreeGrafter"/>
</dbReference>
<dbReference type="InterPro" id="IPR037143">
    <property type="entry name" value="4-PPantetheinyl_Trfase_dom_sf"/>
</dbReference>
<evidence type="ECO:0000259" key="4">
    <source>
        <dbReference type="Pfam" id="PF22624"/>
    </source>
</evidence>
<dbReference type="PANTHER" id="PTHR12215">
    <property type="entry name" value="PHOSPHOPANTETHEINE TRANSFERASE"/>
    <property type="match status" value="1"/>
</dbReference>
<dbReference type="EMBL" id="FUKI01000170">
    <property type="protein sequence ID" value="SJM96398.1"/>
    <property type="molecule type" value="Genomic_DNA"/>
</dbReference>
<protein>
    <submittedName>
        <fullName evidence="5">4'-phosphopantetheinyl transferase</fullName>
    </submittedName>
</protein>
<dbReference type="AlphaFoldDB" id="A0A1R4HJI9"/>
<dbReference type="InterPro" id="IPR050559">
    <property type="entry name" value="P-Pant_transferase_sf"/>
</dbReference>
<dbReference type="Pfam" id="PF22624">
    <property type="entry name" value="AASDHPPT_N"/>
    <property type="match status" value="1"/>
</dbReference>
<name>A0A1R4HJI9_9GAMM</name>
<dbReference type="GO" id="GO:0008897">
    <property type="term" value="F:holo-[acyl-carrier-protein] synthase activity"/>
    <property type="evidence" value="ECO:0007669"/>
    <property type="project" value="InterPro"/>
</dbReference>
<dbReference type="GO" id="GO:0005829">
    <property type="term" value="C:cytosol"/>
    <property type="evidence" value="ECO:0007669"/>
    <property type="project" value="TreeGrafter"/>
</dbReference>
<dbReference type="Proteomes" id="UP000195667">
    <property type="component" value="Unassembled WGS sequence"/>
</dbReference>
<reference evidence="6" key="1">
    <citation type="submission" date="2017-02" db="EMBL/GenBank/DDBJ databases">
        <authorList>
            <person name="Daims H."/>
        </authorList>
    </citation>
    <scope>NUCLEOTIDE SEQUENCE [LARGE SCALE GENOMIC DNA]</scope>
</reference>
<feature type="domain" description="4'-phosphopantetheinyl transferase" evidence="3">
    <location>
        <begin position="123"/>
        <end position="215"/>
    </location>
</feature>
<evidence type="ECO:0000313" key="6">
    <source>
        <dbReference type="Proteomes" id="UP000195667"/>
    </source>
</evidence>
<evidence type="ECO:0000313" key="5">
    <source>
        <dbReference type="EMBL" id="SJM96398.1"/>
    </source>
</evidence>
<dbReference type="Gene3D" id="3.90.470.20">
    <property type="entry name" value="4'-phosphopantetheinyl transferase domain"/>
    <property type="match status" value="2"/>
</dbReference>
<sequence>MTLTKTLSENSAMQLSPYSDNIALWYGVINEASDYQRYWKMLVEEEQHHARQLKNERVHKRYVVVHGQLRALLAHTLQRAPEKITIANAAHGKPYLADYPQLGFNLSHCGNVFVIALGWHCKLGVDIENSKPRTNLAALVNKCFAPEEALYWQQLPDAQKTAEFYRFWTRKEAFVKATGFGIALGLQHCVVNPRQPNAFLRIPDNCGEAVDWQLREVVLPALDSQMLCAVSVDKKITEIYVNALF</sequence>
<evidence type="ECO:0000259" key="3">
    <source>
        <dbReference type="Pfam" id="PF01648"/>
    </source>
</evidence>
<dbReference type="GO" id="GO:0000287">
    <property type="term" value="F:magnesium ion binding"/>
    <property type="evidence" value="ECO:0007669"/>
    <property type="project" value="InterPro"/>
</dbReference>
<dbReference type="SUPFAM" id="SSF56214">
    <property type="entry name" value="4'-phosphopantetheinyl transferase"/>
    <property type="match status" value="2"/>
</dbReference>
<keyword evidence="6" id="KW-1185">Reference proteome</keyword>
<feature type="domain" description="4'-phosphopantetheinyl transferase N-terminal" evidence="4">
    <location>
        <begin position="33"/>
        <end position="116"/>
    </location>
</feature>
<proteinExistence type="inferred from homology"/>
<dbReference type="InterPro" id="IPR008278">
    <property type="entry name" value="4-PPantetheinyl_Trfase_dom"/>
</dbReference>
<comment type="similarity">
    <text evidence="1">Belongs to the P-Pant transferase superfamily. Gsp/Sfp/HetI/AcpT family.</text>
</comment>
<organism evidence="5 6">
    <name type="scientific">Crenothrix polyspora</name>
    <dbReference type="NCBI Taxonomy" id="360316"/>
    <lineage>
        <taxon>Bacteria</taxon>
        <taxon>Pseudomonadati</taxon>
        <taxon>Pseudomonadota</taxon>
        <taxon>Gammaproteobacteria</taxon>
        <taxon>Methylococcales</taxon>
        <taxon>Crenotrichaceae</taxon>
        <taxon>Crenothrix</taxon>
    </lineage>
</organism>
<evidence type="ECO:0000256" key="2">
    <source>
        <dbReference type="ARBA" id="ARBA00022679"/>
    </source>
</evidence>
<dbReference type="RefSeq" id="WP_245808049.1">
    <property type="nucleotide sequence ID" value="NZ_FUKI01000170.1"/>
</dbReference>
<dbReference type="Pfam" id="PF01648">
    <property type="entry name" value="ACPS"/>
    <property type="match status" value="1"/>
</dbReference>
<gene>
    <name evidence="5" type="ORF">CRENPOLYSF1_90002</name>
</gene>
<accession>A0A1R4HJI9</accession>
<dbReference type="PANTHER" id="PTHR12215:SF10">
    <property type="entry name" value="L-AMINOADIPATE-SEMIALDEHYDE DEHYDROGENASE-PHOSPHOPANTETHEINYL TRANSFERASE"/>
    <property type="match status" value="1"/>
</dbReference>